<dbReference type="WBParaSite" id="Minc3s00702g16307">
    <property type="protein sequence ID" value="Minc3s00702g16307"/>
    <property type="gene ID" value="Minc3s00702g16307"/>
</dbReference>
<proteinExistence type="predicted"/>
<evidence type="ECO:0000313" key="3">
    <source>
        <dbReference type="WBParaSite" id="Minc3s03315g33498"/>
    </source>
</evidence>
<organism evidence="1 2">
    <name type="scientific">Meloidogyne incognita</name>
    <name type="common">Southern root-knot nematode worm</name>
    <name type="synonym">Oxyuris incognita</name>
    <dbReference type="NCBI Taxonomy" id="6306"/>
    <lineage>
        <taxon>Eukaryota</taxon>
        <taxon>Metazoa</taxon>
        <taxon>Ecdysozoa</taxon>
        <taxon>Nematoda</taxon>
        <taxon>Chromadorea</taxon>
        <taxon>Rhabditida</taxon>
        <taxon>Tylenchina</taxon>
        <taxon>Tylenchomorpha</taxon>
        <taxon>Tylenchoidea</taxon>
        <taxon>Meloidogynidae</taxon>
        <taxon>Meloidogyninae</taxon>
        <taxon>Meloidogyne</taxon>
        <taxon>Meloidogyne incognita group</taxon>
    </lineage>
</organism>
<accession>A0A914LQR9</accession>
<keyword evidence="1" id="KW-1185">Reference proteome</keyword>
<dbReference type="Proteomes" id="UP000887563">
    <property type="component" value="Unplaced"/>
</dbReference>
<reference evidence="2 3" key="1">
    <citation type="submission" date="2022-11" db="UniProtKB">
        <authorList>
            <consortium name="WormBaseParasite"/>
        </authorList>
    </citation>
    <scope>IDENTIFICATION</scope>
</reference>
<dbReference type="WBParaSite" id="Minc3s03315g33498">
    <property type="protein sequence ID" value="Minc3s03315g33498"/>
    <property type="gene ID" value="Minc3s03315g33498"/>
</dbReference>
<name>A0A914LQR9_MELIC</name>
<protein>
    <submittedName>
        <fullName evidence="2 3">Candidate secreted effector</fullName>
    </submittedName>
</protein>
<dbReference type="AlphaFoldDB" id="A0A914LQR9"/>
<sequence length="86" mass="9044">MCTSARFCSSVGEISTYGAEKRRGSGEDVVVSDNSGTCNPPSCSPLPKKRCRPLPTLFPLAQSSTAEGVTCALAEPSVVLVEYCRS</sequence>
<evidence type="ECO:0000313" key="2">
    <source>
        <dbReference type="WBParaSite" id="Minc3s00702g16307"/>
    </source>
</evidence>
<evidence type="ECO:0000313" key="1">
    <source>
        <dbReference type="Proteomes" id="UP000887563"/>
    </source>
</evidence>